<feature type="compositionally biased region" description="Basic and acidic residues" evidence="2">
    <location>
        <begin position="408"/>
        <end position="426"/>
    </location>
</feature>
<evidence type="ECO:0000256" key="1">
    <source>
        <dbReference type="ARBA" id="ARBA00009003"/>
    </source>
</evidence>
<dbReference type="Pfam" id="PF04488">
    <property type="entry name" value="Gly_transf_sug"/>
    <property type="match status" value="1"/>
</dbReference>
<dbReference type="OrthoDB" id="409543at2759"/>
<protein>
    <recommendedName>
        <fullName evidence="5">SnoRNA binding protein</fullName>
    </recommendedName>
</protein>
<comment type="similarity">
    <text evidence="1">Belongs to the glycosyltransferase 32 family.</text>
</comment>
<sequence>MTEESLSGGVNWKLRPDTVVKKINDAYLGPRPDVDTFANYEKLLEGCRGSYLGLEKMRNVYNCLEYLDRQQGDYLFIPESRPSEIDPYYPAVSDAAPSTETSQGECSGPIQLYHTYWTGPSTWRVEFFVKGYLYTQNLPCSRLYIWLESDTNPKAVEDMRNDPGFARFMPLVERGDIVLKAWHFPSRIPIPRETIEADPLYARYLTKDGKLAPLPAGKDELYIGDGVVLTKDGSTWIVLTERQMTFLPVAVSDAVRFVVLHIYGGIYFDMDVLMLRDMRPLVLPPDHNFAERWAVHSHPGDFNTAVMALTANSSISSYLVRGGVRMGLNFHPRIIGRMAWKDGRVEEFTMFETGLFDPIWGEFNWGREGRCTVPCFKDYGVAFLGTKGAIKDEWQSYDGKPLELKPEFEHTGSELRRRGSTEKDKEDPEPELVLESEYDSPFHVAVEQTSTVDTTYGGKRYVLSEDQYPPNNRTLENFFRGAWTYHIHNQWLKHPQPNSWFHVIQRAHDGFFAGERSNPYGEKWTGPKIATYQRWPEFD</sequence>
<dbReference type="InParanoid" id="A0A4S2N595"/>
<evidence type="ECO:0000313" key="4">
    <source>
        <dbReference type="Proteomes" id="UP000298138"/>
    </source>
</evidence>
<dbReference type="Gene3D" id="3.90.550.20">
    <property type="match status" value="1"/>
</dbReference>
<evidence type="ECO:0000313" key="3">
    <source>
        <dbReference type="EMBL" id="TGZ84449.1"/>
    </source>
</evidence>
<name>A0A4S2N595_9PEZI</name>
<dbReference type="EMBL" id="ML220112">
    <property type="protein sequence ID" value="TGZ84449.1"/>
    <property type="molecule type" value="Genomic_DNA"/>
</dbReference>
<accession>A0A4S2N595</accession>
<organism evidence="3 4">
    <name type="scientific">Ascodesmis nigricans</name>
    <dbReference type="NCBI Taxonomy" id="341454"/>
    <lineage>
        <taxon>Eukaryota</taxon>
        <taxon>Fungi</taxon>
        <taxon>Dikarya</taxon>
        <taxon>Ascomycota</taxon>
        <taxon>Pezizomycotina</taxon>
        <taxon>Pezizomycetes</taxon>
        <taxon>Pezizales</taxon>
        <taxon>Ascodesmidaceae</taxon>
        <taxon>Ascodesmis</taxon>
    </lineage>
</organism>
<keyword evidence="4" id="KW-1185">Reference proteome</keyword>
<gene>
    <name evidence="3" type="ORF">EX30DRAFT_301208</name>
</gene>
<dbReference type="AlphaFoldDB" id="A0A4S2N595"/>
<dbReference type="InterPro" id="IPR007577">
    <property type="entry name" value="GlycoTrfase_DXD_sugar-bd_CS"/>
</dbReference>
<reference evidence="3 4" key="1">
    <citation type="submission" date="2019-04" db="EMBL/GenBank/DDBJ databases">
        <title>Comparative genomics and transcriptomics to analyze fruiting body development in filamentous ascomycetes.</title>
        <authorList>
            <consortium name="DOE Joint Genome Institute"/>
            <person name="Lutkenhaus R."/>
            <person name="Traeger S."/>
            <person name="Breuer J."/>
            <person name="Kuo A."/>
            <person name="Lipzen A."/>
            <person name="Pangilinan J."/>
            <person name="Dilworth D."/>
            <person name="Sandor L."/>
            <person name="Poggeler S."/>
            <person name="Barry K."/>
            <person name="Grigoriev I.V."/>
            <person name="Nowrousian M."/>
        </authorList>
    </citation>
    <scope>NUCLEOTIDE SEQUENCE [LARGE SCALE GENOMIC DNA]</scope>
    <source>
        <strain evidence="3 4">CBS 389.68</strain>
    </source>
</reference>
<dbReference type="Proteomes" id="UP000298138">
    <property type="component" value="Unassembled WGS sequence"/>
</dbReference>
<proteinExistence type="inferred from homology"/>
<evidence type="ECO:0000256" key="2">
    <source>
        <dbReference type="SAM" id="MobiDB-lite"/>
    </source>
</evidence>
<dbReference type="GO" id="GO:1901135">
    <property type="term" value="P:carbohydrate derivative metabolic process"/>
    <property type="evidence" value="ECO:0007669"/>
    <property type="project" value="UniProtKB-ARBA"/>
</dbReference>
<dbReference type="InterPro" id="IPR029044">
    <property type="entry name" value="Nucleotide-diphossugar_trans"/>
</dbReference>
<evidence type="ECO:0008006" key="5">
    <source>
        <dbReference type="Google" id="ProtNLM"/>
    </source>
</evidence>
<dbReference type="SUPFAM" id="SSF53448">
    <property type="entry name" value="Nucleotide-diphospho-sugar transferases"/>
    <property type="match status" value="1"/>
</dbReference>
<feature type="region of interest" description="Disordered" evidence="2">
    <location>
        <begin position="408"/>
        <end position="431"/>
    </location>
</feature>